<dbReference type="STRING" id="471856.Jden_0484"/>
<keyword evidence="2" id="KW-0235">DNA replication</keyword>
<keyword evidence="6" id="KW-0239">DNA-directed DNA polymerase</keyword>
<dbReference type="InterPro" id="IPR002298">
    <property type="entry name" value="DNA_polymerase_A"/>
</dbReference>
<evidence type="ECO:0000256" key="4">
    <source>
        <dbReference type="SAM" id="MobiDB-lite"/>
    </source>
</evidence>
<dbReference type="GO" id="GO:0003887">
    <property type="term" value="F:DNA-directed DNA polymerase activity"/>
    <property type="evidence" value="ECO:0007669"/>
    <property type="project" value="UniProtKB-KW"/>
</dbReference>
<dbReference type="Pfam" id="PF00476">
    <property type="entry name" value="DNA_pol_A"/>
    <property type="match status" value="1"/>
</dbReference>
<evidence type="ECO:0000256" key="2">
    <source>
        <dbReference type="ARBA" id="ARBA00022705"/>
    </source>
</evidence>
<dbReference type="eggNOG" id="COG0749">
    <property type="taxonomic scope" value="Bacteria"/>
</dbReference>
<dbReference type="AlphaFoldDB" id="C7R089"/>
<comment type="catalytic activity">
    <reaction evidence="3">
        <text>DNA(n) + a 2'-deoxyribonucleoside 5'-triphosphate = DNA(n+1) + diphosphate</text>
        <dbReference type="Rhea" id="RHEA:22508"/>
        <dbReference type="Rhea" id="RHEA-COMP:17339"/>
        <dbReference type="Rhea" id="RHEA-COMP:17340"/>
        <dbReference type="ChEBI" id="CHEBI:33019"/>
        <dbReference type="ChEBI" id="CHEBI:61560"/>
        <dbReference type="ChEBI" id="CHEBI:173112"/>
        <dbReference type="EC" id="2.7.7.7"/>
    </reaction>
</comment>
<dbReference type="InterPro" id="IPR001098">
    <property type="entry name" value="DNA-dir_DNA_pol_A_palm_dom"/>
</dbReference>
<keyword evidence="6" id="KW-0808">Transferase</keyword>
<dbReference type="PANTHER" id="PTHR10133:SF27">
    <property type="entry name" value="DNA POLYMERASE NU"/>
    <property type="match status" value="1"/>
</dbReference>
<evidence type="ECO:0000259" key="5">
    <source>
        <dbReference type="SMART" id="SM00482"/>
    </source>
</evidence>
<dbReference type="EMBL" id="CP001706">
    <property type="protein sequence ID" value="ACV08148.1"/>
    <property type="molecule type" value="Genomic_DNA"/>
</dbReference>
<proteinExistence type="predicted"/>
<gene>
    <name evidence="6" type="ordered locus">Jden_0484</name>
</gene>
<dbReference type="GO" id="GO:0006302">
    <property type="term" value="P:double-strand break repair"/>
    <property type="evidence" value="ECO:0007669"/>
    <property type="project" value="TreeGrafter"/>
</dbReference>
<name>C7R089_JONDD</name>
<feature type="region of interest" description="Disordered" evidence="4">
    <location>
        <begin position="451"/>
        <end position="470"/>
    </location>
</feature>
<dbReference type="GO" id="GO:0003677">
    <property type="term" value="F:DNA binding"/>
    <property type="evidence" value="ECO:0007669"/>
    <property type="project" value="InterPro"/>
</dbReference>
<dbReference type="EC" id="2.7.7.7" evidence="1"/>
<dbReference type="SMART" id="SM00482">
    <property type="entry name" value="POLAc"/>
    <property type="match status" value="1"/>
</dbReference>
<dbReference type="Gene3D" id="1.10.150.20">
    <property type="entry name" value="5' to 3' exonuclease, C-terminal subdomain"/>
    <property type="match status" value="1"/>
</dbReference>
<evidence type="ECO:0000256" key="1">
    <source>
        <dbReference type="ARBA" id="ARBA00012417"/>
    </source>
</evidence>
<sequence length="600" mass="65120">MRAAGVSGGSDNGVVYIVVELMSAGDADPSAPCVRAVPCQVDPVSGQVHADAPVVLSAADCVAWVTDREIDRPRWVWADTSVVYDFLLARGVWVAKCHDLRLSRAILSRAAWVDSSVFRAPSSQAEQGAQELAWWDGPTPVAARQDVLFDESHSEVTPDCVAELERQMRVLRTAGNGWRQRLSFLMALESAGALIAREMYAVGVPWDRDHHEALLREQLGERPAVGVRPAALEAVAQELRRLLDAPELNPDSPKDLLRALNSAGIPVTTTSKWALREHRHPALAPLERYKHLARLWTAHGWAWLDEWVSDGRYRPVYTPGGVVTGRWGADGGGALQLPRAIRGAARAGDGFTFVIADASQLEPRVLAAMSGDAAMAEAGRGGDMYQRIADAGVVPSREHAKYGMLGAMYGGTTGVSAQVLPQFRQAFPTAMAMVESAARVGERGGQVTTWLGRTSPPGVVSHPDESDDADVARERRLRSRSYGRFTRNFIVQGSAAEWAMAWMVEIRLRLHQLSLGDPTLSAPSLVFFLHDEVLIHTPVEWAETVAEVVRVSARQAGETLFPGSVVEFPVKVLVNDSYTDPKVVSQGVGESHGDLADHAP</sequence>
<organism evidence="6 7">
    <name type="scientific">Jonesia denitrificans (strain ATCC 14870 / DSM 20603 / BCRC 15368 / CIP 55.134 / JCM 11481 / NBRC 15587 / NCTC 10816 / Prevot 55134)</name>
    <name type="common">Listeria denitrificans</name>
    <dbReference type="NCBI Taxonomy" id="471856"/>
    <lineage>
        <taxon>Bacteria</taxon>
        <taxon>Bacillati</taxon>
        <taxon>Actinomycetota</taxon>
        <taxon>Actinomycetes</taxon>
        <taxon>Micrococcales</taxon>
        <taxon>Jonesiaceae</taxon>
        <taxon>Jonesia</taxon>
    </lineage>
</organism>
<dbReference type="CDD" id="cd06444">
    <property type="entry name" value="DNA_pol_A"/>
    <property type="match status" value="1"/>
</dbReference>
<dbReference type="InterPro" id="IPR043502">
    <property type="entry name" value="DNA/RNA_pol_sf"/>
</dbReference>
<keyword evidence="7" id="KW-1185">Reference proteome</keyword>
<evidence type="ECO:0000313" key="6">
    <source>
        <dbReference type="EMBL" id="ACV08148.1"/>
    </source>
</evidence>
<dbReference type="PANTHER" id="PTHR10133">
    <property type="entry name" value="DNA POLYMERASE I"/>
    <property type="match status" value="1"/>
</dbReference>
<dbReference type="HOGENOM" id="CLU_035229_0_0_11"/>
<reference evidence="6 7" key="1">
    <citation type="journal article" date="2009" name="Stand. Genomic Sci.">
        <title>Complete genome sequence of Jonesia denitrificans type strain (Prevot 55134).</title>
        <authorList>
            <person name="Pukall R."/>
            <person name="Gehrich-Schroter G."/>
            <person name="Lapidus A."/>
            <person name="Nolan M."/>
            <person name="Glavina Del Rio T."/>
            <person name="Lucas S."/>
            <person name="Chen F."/>
            <person name="Tice H."/>
            <person name="Pitluck S."/>
            <person name="Cheng J.F."/>
            <person name="Copeland A."/>
            <person name="Saunders E."/>
            <person name="Brettin T."/>
            <person name="Detter J.C."/>
            <person name="Bruce D."/>
            <person name="Goodwin L."/>
            <person name="Pati A."/>
            <person name="Ivanova N."/>
            <person name="Mavromatis K."/>
            <person name="Ovchinnikova G."/>
            <person name="Chen A."/>
            <person name="Palaniappan K."/>
            <person name="Land M."/>
            <person name="Hauser L."/>
            <person name="Chang Y.J."/>
            <person name="Jeffries C.D."/>
            <person name="Chain P."/>
            <person name="Goker M."/>
            <person name="Bristow J."/>
            <person name="Eisen J.A."/>
            <person name="Markowitz V."/>
            <person name="Hugenholtz P."/>
            <person name="Kyrpides N.C."/>
            <person name="Klenk H.P."/>
            <person name="Han C."/>
        </authorList>
    </citation>
    <scope>NUCLEOTIDE SEQUENCE [LARGE SCALE GENOMIC DNA]</scope>
    <source>
        <strain evidence="7">ATCC 14870 / DSM 20603 / BCRC 15368 / CIP 55.134 / JCM 11481 / NBRC 15587 / NCTC 10816 / Prevot 55134</strain>
    </source>
</reference>
<keyword evidence="6" id="KW-0548">Nucleotidyltransferase</keyword>
<evidence type="ECO:0000313" key="7">
    <source>
        <dbReference type="Proteomes" id="UP000000628"/>
    </source>
</evidence>
<dbReference type="KEGG" id="jde:Jden_0484"/>
<dbReference type="Proteomes" id="UP000000628">
    <property type="component" value="Chromosome"/>
</dbReference>
<protein>
    <recommendedName>
        <fullName evidence="1">DNA-directed DNA polymerase</fullName>
        <ecNumber evidence="1">2.7.7.7</ecNumber>
    </recommendedName>
</protein>
<dbReference type="GO" id="GO:0006261">
    <property type="term" value="P:DNA-templated DNA replication"/>
    <property type="evidence" value="ECO:0007669"/>
    <property type="project" value="InterPro"/>
</dbReference>
<evidence type="ECO:0000256" key="3">
    <source>
        <dbReference type="ARBA" id="ARBA00049244"/>
    </source>
</evidence>
<feature type="domain" description="DNA-directed DNA polymerase family A palm" evidence="5">
    <location>
        <begin position="338"/>
        <end position="541"/>
    </location>
</feature>
<accession>C7R089</accession>
<dbReference type="Gene3D" id="3.30.70.370">
    <property type="match status" value="1"/>
</dbReference>
<dbReference type="NCBIfam" id="NF011538">
    <property type="entry name" value="PRK14975.1-1"/>
    <property type="match status" value="1"/>
</dbReference>
<dbReference type="SUPFAM" id="SSF56672">
    <property type="entry name" value="DNA/RNA polymerases"/>
    <property type="match status" value="1"/>
</dbReference>